<dbReference type="InterPro" id="IPR041374">
    <property type="entry name" value="BaeRF_family12"/>
</dbReference>
<evidence type="ECO:0000256" key="1">
    <source>
        <dbReference type="SAM" id="MobiDB-lite"/>
    </source>
</evidence>
<dbReference type="Proteomes" id="UP001518989">
    <property type="component" value="Unassembled WGS sequence"/>
</dbReference>
<reference evidence="2 3" key="1">
    <citation type="submission" date="2020-09" db="EMBL/GenBank/DDBJ databases">
        <title>Roseomonas.</title>
        <authorList>
            <person name="Zhu W."/>
        </authorList>
    </citation>
    <scope>NUCLEOTIDE SEQUENCE [LARGE SCALE GENOMIC DNA]</scope>
    <source>
        <strain evidence="2 3">573</strain>
    </source>
</reference>
<evidence type="ECO:0000313" key="3">
    <source>
        <dbReference type="Proteomes" id="UP001518989"/>
    </source>
</evidence>
<feature type="region of interest" description="Disordered" evidence="1">
    <location>
        <begin position="36"/>
        <end position="64"/>
    </location>
</feature>
<proteinExistence type="predicted"/>
<accession>A0ABS3KL85</accession>
<name>A0ABS3KL85_9PROT</name>
<evidence type="ECO:0000313" key="2">
    <source>
        <dbReference type="EMBL" id="MBO1078234.1"/>
    </source>
</evidence>
<sequence length="133" mass="14002">MSHDIPNNALIIVADGGKAMVLRNTAANGAELELREEGHIAPDSSAQGPSGSRPEDQTPGQTGEATFAKQVAQALNTLKQRNDFDALVLVADPQTLGQIRGALHKTVENAVIKSLSKDLTNHSLSDIAKALVK</sequence>
<gene>
    <name evidence="2" type="ORF">IAI61_04265</name>
</gene>
<dbReference type="Pfam" id="PF18856">
    <property type="entry name" value="baeRF_family12"/>
    <property type="match status" value="1"/>
</dbReference>
<keyword evidence="3" id="KW-1185">Reference proteome</keyword>
<dbReference type="RefSeq" id="WP_207415670.1">
    <property type="nucleotide sequence ID" value="NZ_CP061177.1"/>
</dbReference>
<protein>
    <submittedName>
        <fullName evidence="2">Host attachment protein</fullName>
    </submittedName>
</protein>
<organism evidence="2 3">
    <name type="scientific">Roseomonas haemaphysalidis</name>
    <dbReference type="NCBI Taxonomy" id="2768162"/>
    <lineage>
        <taxon>Bacteria</taxon>
        <taxon>Pseudomonadati</taxon>
        <taxon>Pseudomonadota</taxon>
        <taxon>Alphaproteobacteria</taxon>
        <taxon>Acetobacterales</taxon>
        <taxon>Roseomonadaceae</taxon>
        <taxon>Roseomonas</taxon>
    </lineage>
</organism>
<comment type="caution">
    <text evidence="2">The sequence shown here is derived from an EMBL/GenBank/DDBJ whole genome shotgun (WGS) entry which is preliminary data.</text>
</comment>
<dbReference type="EMBL" id="JACTNG010000002">
    <property type="protein sequence ID" value="MBO1078234.1"/>
    <property type="molecule type" value="Genomic_DNA"/>
</dbReference>